<name>A0A6A1UZ89_9ROSI</name>
<organism evidence="1 2">
    <name type="scientific">Morella rubra</name>
    <name type="common">Chinese bayberry</name>
    <dbReference type="NCBI Taxonomy" id="262757"/>
    <lineage>
        <taxon>Eukaryota</taxon>
        <taxon>Viridiplantae</taxon>
        <taxon>Streptophyta</taxon>
        <taxon>Embryophyta</taxon>
        <taxon>Tracheophyta</taxon>
        <taxon>Spermatophyta</taxon>
        <taxon>Magnoliopsida</taxon>
        <taxon>eudicotyledons</taxon>
        <taxon>Gunneridae</taxon>
        <taxon>Pentapetalae</taxon>
        <taxon>rosids</taxon>
        <taxon>fabids</taxon>
        <taxon>Fagales</taxon>
        <taxon>Myricaceae</taxon>
        <taxon>Morella</taxon>
    </lineage>
</organism>
<dbReference type="Proteomes" id="UP000516437">
    <property type="component" value="Chromosome 7"/>
</dbReference>
<evidence type="ECO:0000313" key="1">
    <source>
        <dbReference type="EMBL" id="KAB1205108.1"/>
    </source>
</evidence>
<dbReference type="Gene3D" id="1.10.238.10">
    <property type="entry name" value="EF-hand"/>
    <property type="match status" value="1"/>
</dbReference>
<comment type="caution">
    <text evidence="1">The sequence shown here is derived from an EMBL/GenBank/DDBJ whole genome shotgun (WGS) entry which is preliminary data.</text>
</comment>
<sequence length="109" mass="12777">MERLAEIHEPRNPINPLDLKNDSFLCDLADAYEHFSEGKLNITLRLKILFPFLDKAPSDGVVSFKELGAWMAEQTLERLQYMTEKELASRDRDGDQAISLREYLQRRHR</sequence>
<dbReference type="OrthoDB" id="293868at2759"/>
<proteinExistence type="predicted"/>
<protein>
    <submittedName>
        <fullName evidence="1">Uncharacterized protein</fullName>
    </submittedName>
</protein>
<dbReference type="EMBL" id="RXIC02000025">
    <property type="protein sequence ID" value="KAB1205108.1"/>
    <property type="molecule type" value="Genomic_DNA"/>
</dbReference>
<dbReference type="InterPro" id="IPR011992">
    <property type="entry name" value="EF-hand-dom_pair"/>
</dbReference>
<dbReference type="AlphaFoldDB" id="A0A6A1UZ89"/>
<keyword evidence="2" id="KW-1185">Reference proteome</keyword>
<dbReference type="SUPFAM" id="SSF47473">
    <property type="entry name" value="EF-hand"/>
    <property type="match status" value="1"/>
</dbReference>
<gene>
    <name evidence="1" type="ORF">CJ030_MR7G016752</name>
</gene>
<accession>A0A6A1UZ89</accession>
<reference evidence="1 2" key="1">
    <citation type="journal article" date="2019" name="Plant Biotechnol. J.">
        <title>The red bayberry genome and genetic basis of sex determination.</title>
        <authorList>
            <person name="Jia H.M."/>
            <person name="Jia H.J."/>
            <person name="Cai Q.L."/>
            <person name="Wang Y."/>
            <person name="Zhao H.B."/>
            <person name="Yang W.F."/>
            <person name="Wang G.Y."/>
            <person name="Li Y.H."/>
            <person name="Zhan D.L."/>
            <person name="Shen Y.T."/>
            <person name="Niu Q.F."/>
            <person name="Chang L."/>
            <person name="Qiu J."/>
            <person name="Zhao L."/>
            <person name="Xie H.B."/>
            <person name="Fu W.Y."/>
            <person name="Jin J."/>
            <person name="Li X.W."/>
            <person name="Jiao Y."/>
            <person name="Zhou C.C."/>
            <person name="Tu T."/>
            <person name="Chai C.Y."/>
            <person name="Gao J.L."/>
            <person name="Fan L.J."/>
            <person name="van de Weg E."/>
            <person name="Wang J.Y."/>
            <person name="Gao Z.S."/>
        </authorList>
    </citation>
    <scope>NUCLEOTIDE SEQUENCE [LARGE SCALE GENOMIC DNA]</scope>
    <source>
        <tissue evidence="1">Leaves</tissue>
    </source>
</reference>
<evidence type="ECO:0000313" key="2">
    <source>
        <dbReference type="Proteomes" id="UP000516437"/>
    </source>
</evidence>